<dbReference type="Pfam" id="PF09468">
    <property type="entry name" value="RNase_H2-Ydr279"/>
    <property type="match status" value="1"/>
</dbReference>
<evidence type="ECO:0000313" key="4">
    <source>
        <dbReference type="Proteomes" id="UP000815325"/>
    </source>
</evidence>
<dbReference type="Gene3D" id="1.10.20.120">
    <property type="match status" value="1"/>
</dbReference>
<dbReference type="Proteomes" id="UP000815325">
    <property type="component" value="Unassembled WGS sequence"/>
</dbReference>
<evidence type="ECO:0000259" key="2">
    <source>
        <dbReference type="Pfam" id="PF09468"/>
    </source>
</evidence>
<dbReference type="InterPro" id="IPR019024">
    <property type="entry name" value="RNase_H2_suB_wHTH"/>
</dbReference>
<comment type="caution">
    <text evidence="3">The sequence shown here is derived from an EMBL/GenBank/DDBJ whole genome shotgun (WGS) entry which is preliminary data.</text>
</comment>
<evidence type="ECO:0000313" key="3">
    <source>
        <dbReference type="EMBL" id="KAF5842512.1"/>
    </source>
</evidence>
<proteinExistence type="predicted"/>
<sequence length="213" mass="23262">MPDADGSLYLCTPLDPLFPLLPILEKARNKGAGNEGVFCALDQILTEAGAQWQGAERLAQAAVRADFACLCDCKESGGDAYYRLNDKKALAWLVCKVQQARQSLSYQLSSMEAAAQTAYVVSFLSEYLPDQWVTKLAKQLGVEAELKGSQPLPASNGPESSQHQPEKKQKVDPKEAAREAARKKAEETRQQTKAKQAVGTKKISSFFAARPKN</sequence>
<dbReference type="InterPro" id="IPR040456">
    <property type="entry name" value="RNase_H2_suB"/>
</dbReference>
<feature type="domain" description="Ribonuclease H2 subunit B wHTH" evidence="2">
    <location>
        <begin position="18"/>
        <end position="108"/>
    </location>
</feature>
<keyword evidence="4" id="KW-1185">Reference proteome</keyword>
<dbReference type="PANTHER" id="PTHR13383:SF11">
    <property type="entry name" value="RIBONUCLEASE H2 SUBUNIT B"/>
    <property type="match status" value="1"/>
</dbReference>
<feature type="region of interest" description="Disordered" evidence="1">
    <location>
        <begin position="148"/>
        <end position="213"/>
    </location>
</feature>
<accession>A0ABQ7H6L8</accession>
<organism evidence="3 4">
    <name type="scientific">Dunaliella salina</name>
    <name type="common">Green alga</name>
    <name type="synonym">Protococcus salinus</name>
    <dbReference type="NCBI Taxonomy" id="3046"/>
    <lineage>
        <taxon>Eukaryota</taxon>
        <taxon>Viridiplantae</taxon>
        <taxon>Chlorophyta</taxon>
        <taxon>core chlorophytes</taxon>
        <taxon>Chlorophyceae</taxon>
        <taxon>CS clade</taxon>
        <taxon>Chlamydomonadales</taxon>
        <taxon>Dunaliellaceae</taxon>
        <taxon>Dunaliella</taxon>
    </lineage>
</organism>
<reference evidence="3" key="1">
    <citation type="submission" date="2017-08" db="EMBL/GenBank/DDBJ databases">
        <authorList>
            <person name="Polle J.E."/>
            <person name="Barry K."/>
            <person name="Cushman J."/>
            <person name="Schmutz J."/>
            <person name="Tran D."/>
            <person name="Hathwaick L.T."/>
            <person name="Yim W.C."/>
            <person name="Jenkins J."/>
            <person name="Mckie-Krisberg Z.M."/>
            <person name="Prochnik S."/>
            <person name="Lindquist E."/>
            <person name="Dockter R.B."/>
            <person name="Adam C."/>
            <person name="Molina H."/>
            <person name="Bunkerborg J."/>
            <person name="Jin E."/>
            <person name="Buchheim M."/>
            <person name="Magnuson J."/>
        </authorList>
    </citation>
    <scope>NUCLEOTIDE SEQUENCE</scope>
    <source>
        <strain evidence="3">CCAP 19/18</strain>
    </source>
</reference>
<dbReference type="EMBL" id="MU069460">
    <property type="protein sequence ID" value="KAF5842512.1"/>
    <property type="molecule type" value="Genomic_DNA"/>
</dbReference>
<feature type="compositionally biased region" description="Basic and acidic residues" evidence="1">
    <location>
        <begin position="164"/>
        <end position="190"/>
    </location>
</feature>
<protein>
    <submittedName>
        <fullName evidence="3">Ribonuclease H2, subunit B</fullName>
    </submittedName>
</protein>
<dbReference type="PANTHER" id="PTHR13383">
    <property type="entry name" value="RIBONUCLEASE H2 SUBUNIT B"/>
    <property type="match status" value="1"/>
</dbReference>
<gene>
    <name evidence="3" type="ORF">DUNSADRAFT_6756</name>
</gene>
<evidence type="ECO:0000256" key="1">
    <source>
        <dbReference type="SAM" id="MobiDB-lite"/>
    </source>
</evidence>
<name>A0ABQ7H6L8_DUNSA</name>